<dbReference type="Pfam" id="PF05175">
    <property type="entry name" value="MTS"/>
    <property type="match status" value="1"/>
</dbReference>
<keyword evidence="3 5" id="KW-0949">S-adenosyl-L-methionine</keyword>
<evidence type="ECO:0000313" key="9">
    <source>
        <dbReference type="Proteomes" id="UP000606720"/>
    </source>
</evidence>
<sequence length="279" mass="31825">MTYREAIDHGEYFLQEHDISDAKTDAWLLLAMVCKIDRNFYYLHMLEDITEEQLTEYESVLKKRAEHIPLQYITGEQEFMGLNFVVNSNVLIPRQDTEVLVEEALKQIRPGMEVLDLCTGSGCIIISIMKNVPQITATASDISKQALIVAKENAKLNEVSIQFECSNLFDNLKGTFDVIVSNPPYIRTEEIAKLMPEVRDFEPYDALDGKEDGLMFYRQIIEQAKQYLKSDGYLMFEIGYDQGEAVSTLMKQAGYEDVRVVKDLAGSDRVVTGKGRNYV</sequence>
<feature type="domain" description="Release factor glutamine methyltransferase N-terminal" evidence="7">
    <location>
        <begin position="5"/>
        <end position="75"/>
    </location>
</feature>
<dbReference type="InterPro" id="IPR004556">
    <property type="entry name" value="HemK-like"/>
</dbReference>
<evidence type="ECO:0000313" key="8">
    <source>
        <dbReference type="EMBL" id="MBC5713452.1"/>
    </source>
</evidence>
<dbReference type="InterPro" id="IPR007848">
    <property type="entry name" value="Small_mtfrase_dom"/>
</dbReference>
<feature type="binding site" evidence="5">
    <location>
        <position position="141"/>
    </location>
    <ligand>
        <name>S-adenosyl-L-methionine</name>
        <dbReference type="ChEBI" id="CHEBI:59789"/>
    </ligand>
</feature>
<dbReference type="InterPro" id="IPR040758">
    <property type="entry name" value="PrmC_N"/>
</dbReference>
<dbReference type="NCBIfam" id="TIGR00536">
    <property type="entry name" value="hemK_fam"/>
    <property type="match status" value="1"/>
</dbReference>
<dbReference type="HAMAP" id="MF_02126">
    <property type="entry name" value="RF_methyltr_PrmC"/>
    <property type="match status" value="1"/>
</dbReference>
<dbReference type="GO" id="GO:0032259">
    <property type="term" value="P:methylation"/>
    <property type="evidence" value="ECO:0007669"/>
    <property type="project" value="UniProtKB-KW"/>
</dbReference>
<dbReference type="EMBL" id="JACOPH010000002">
    <property type="protein sequence ID" value="MBC5713452.1"/>
    <property type="molecule type" value="Genomic_DNA"/>
</dbReference>
<dbReference type="PANTHER" id="PTHR18895">
    <property type="entry name" value="HEMK METHYLTRANSFERASE"/>
    <property type="match status" value="1"/>
</dbReference>
<dbReference type="InterPro" id="IPR019874">
    <property type="entry name" value="RF_methyltr_PrmC"/>
</dbReference>
<dbReference type="AlphaFoldDB" id="A0A923RSB1"/>
<evidence type="ECO:0000256" key="3">
    <source>
        <dbReference type="ARBA" id="ARBA00022691"/>
    </source>
</evidence>
<comment type="caution">
    <text evidence="5">Lacks conserved residue(s) required for the propagation of feature annotation.</text>
</comment>
<comment type="catalytic activity">
    <reaction evidence="4 5">
        <text>L-glutaminyl-[peptide chain release factor] + S-adenosyl-L-methionine = N(5)-methyl-L-glutaminyl-[peptide chain release factor] + S-adenosyl-L-homocysteine + H(+)</text>
        <dbReference type="Rhea" id="RHEA:42896"/>
        <dbReference type="Rhea" id="RHEA-COMP:10271"/>
        <dbReference type="Rhea" id="RHEA-COMP:10272"/>
        <dbReference type="ChEBI" id="CHEBI:15378"/>
        <dbReference type="ChEBI" id="CHEBI:30011"/>
        <dbReference type="ChEBI" id="CHEBI:57856"/>
        <dbReference type="ChEBI" id="CHEBI:59789"/>
        <dbReference type="ChEBI" id="CHEBI:61891"/>
        <dbReference type="EC" id="2.1.1.297"/>
    </reaction>
</comment>
<dbReference type="Proteomes" id="UP000606720">
    <property type="component" value="Unassembled WGS sequence"/>
</dbReference>
<dbReference type="RefSeq" id="WP_186866383.1">
    <property type="nucleotide sequence ID" value="NZ_JACOPH010000002.1"/>
</dbReference>
<evidence type="ECO:0000259" key="6">
    <source>
        <dbReference type="Pfam" id="PF05175"/>
    </source>
</evidence>
<proteinExistence type="inferred from homology"/>
<accession>A0A923RSB1</accession>
<dbReference type="GO" id="GO:0003676">
    <property type="term" value="F:nucleic acid binding"/>
    <property type="evidence" value="ECO:0007669"/>
    <property type="project" value="InterPro"/>
</dbReference>
<dbReference type="Gene3D" id="1.10.8.10">
    <property type="entry name" value="DNA helicase RuvA subunit, C-terminal domain"/>
    <property type="match status" value="1"/>
</dbReference>
<gene>
    <name evidence="5 8" type="primary">prmC</name>
    <name evidence="8" type="ORF">H8S17_04355</name>
</gene>
<feature type="binding site" evidence="5">
    <location>
        <position position="182"/>
    </location>
    <ligand>
        <name>S-adenosyl-L-methionine</name>
        <dbReference type="ChEBI" id="CHEBI:59789"/>
    </ligand>
</feature>
<feature type="domain" description="Methyltransferase small" evidence="6">
    <location>
        <begin position="97"/>
        <end position="190"/>
    </location>
</feature>
<dbReference type="FunFam" id="3.40.50.150:FF:000053">
    <property type="entry name" value="Release factor glutamine methyltransferase"/>
    <property type="match status" value="1"/>
</dbReference>
<evidence type="ECO:0000256" key="2">
    <source>
        <dbReference type="ARBA" id="ARBA00022679"/>
    </source>
</evidence>
<comment type="similarity">
    <text evidence="5">Belongs to the protein N5-glutamine methyltransferase family. PrmC subfamily.</text>
</comment>
<dbReference type="CDD" id="cd02440">
    <property type="entry name" value="AdoMet_MTases"/>
    <property type="match status" value="1"/>
</dbReference>
<dbReference type="EC" id="2.1.1.297" evidence="5"/>
<comment type="caution">
    <text evidence="8">The sequence shown here is derived from an EMBL/GenBank/DDBJ whole genome shotgun (WGS) entry which is preliminary data.</text>
</comment>
<dbReference type="InterPro" id="IPR029063">
    <property type="entry name" value="SAM-dependent_MTases_sf"/>
</dbReference>
<evidence type="ECO:0000256" key="5">
    <source>
        <dbReference type="HAMAP-Rule" id="MF_02126"/>
    </source>
</evidence>
<protein>
    <recommendedName>
        <fullName evidence="5">Release factor glutamine methyltransferase</fullName>
        <shortName evidence="5">RF MTase</shortName>
        <ecNumber evidence="5">2.1.1.297</ecNumber>
    </recommendedName>
    <alternativeName>
        <fullName evidence="5">N5-glutamine methyltransferase PrmC</fullName>
    </alternativeName>
    <alternativeName>
        <fullName evidence="5">Protein-(glutamine-N5) MTase PrmC</fullName>
    </alternativeName>
    <alternativeName>
        <fullName evidence="5">Protein-glutamine N-methyltransferase PrmC</fullName>
    </alternativeName>
</protein>
<dbReference type="PROSITE" id="PS00092">
    <property type="entry name" value="N6_MTASE"/>
    <property type="match status" value="1"/>
</dbReference>
<dbReference type="InterPro" id="IPR002052">
    <property type="entry name" value="DNA_methylase_N6_adenine_CS"/>
</dbReference>
<organism evidence="8 9">
    <name type="scientific">Roseburia zhanii</name>
    <dbReference type="NCBI Taxonomy" id="2763064"/>
    <lineage>
        <taxon>Bacteria</taxon>
        <taxon>Bacillati</taxon>
        <taxon>Bacillota</taxon>
        <taxon>Clostridia</taxon>
        <taxon>Lachnospirales</taxon>
        <taxon>Lachnospiraceae</taxon>
        <taxon>Roseburia</taxon>
    </lineage>
</organism>
<feature type="binding site" evidence="5">
    <location>
        <begin position="182"/>
        <end position="185"/>
    </location>
    <ligand>
        <name>substrate</name>
    </ligand>
</feature>
<dbReference type="Pfam" id="PF17827">
    <property type="entry name" value="PrmC_N"/>
    <property type="match status" value="1"/>
</dbReference>
<name>A0A923RSB1_9FIRM</name>
<dbReference type="GO" id="GO:0102559">
    <property type="term" value="F:peptide chain release factor N(5)-glutamine methyltransferase activity"/>
    <property type="evidence" value="ECO:0007669"/>
    <property type="project" value="UniProtKB-EC"/>
</dbReference>
<keyword evidence="1 5" id="KW-0489">Methyltransferase</keyword>
<evidence type="ECO:0000259" key="7">
    <source>
        <dbReference type="Pfam" id="PF17827"/>
    </source>
</evidence>
<dbReference type="NCBIfam" id="TIGR03534">
    <property type="entry name" value="RF_mod_PrmC"/>
    <property type="match status" value="1"/>
</dbReference>
<dbReference type="Gene3D" id="3.40.50.150">
    <property type="entry name" value="Vaccinia Virus protein VP39"/>
    <property type="match status" value="1"/>
</dbReference>
<evidence type="ECO:0000256" key="1">
    <source>
        <dbReference type="ARBA" id="ARBA00022603"/>
    </source>
</evidence>
<dbReference type="SUPFAM" id="SSF53335">
    <property type="entry name" value="S-adenosyl-L-methionine-dependent methyltransferases"/>
    <property type="match status" value="1"/>
</dbReference>
<dbReference type="PANTHER" id="PTHR18895:SF74">
    <property type="entry name" value="MTRF1L RELEASE FACTOR GLUTAMINE METHYLTRANSFERASE"/>
    <property type="match status" value="1"/>
</dbReference>
<reference evidence="8" key="1">
    <citation type="submission" date="2020-08" db="EMBL/GenBank/DDBJ databases">
        <title>Genome public.</title>
        <authorList>
            <person name="Liu C."/>
            <person name="Sun Q."/>
        </authorList>
    </citation>
    <scope>NUCLEOTIDE SEQUENCE</scope>
    <source>
        <strain evidence="8">BX1005</strain>
    </source>
</reference>
<comment type="function">
    <text evidence="5">Methylates the class 1 translation termination release factors RF1/PrfA and RF2/PrfB on the glutamine residue of the universally conserved GGQ motif.</text>
</comment>
<keyword evidence="2 5" id="KW-0808">Transferase</keyword>
<evidence type="ECO:0000256" key="4">
    <source>
        <dbReference type="ARBA" id="ARBA00048391"/>
    </source>
</evidence>
<dbReference type="InterPro" id="IPR050320">
    <property type="entry name" value="N5-glutamine_MTase"/>
</dbReference>
<keyword evidence="9" id="KW-1185">Reference proteome</keyword>